<dbReference type="GO" id="GO:0008270">
    <property type="term" value="F:zinc ion binding"/>
    <property type="evidence" value="ECO:0007669"/>
    <property type="project" value="TreeGrafter"/>
</dbReference>
<evidence type="ECO:0000256" key="2">
    <source>
        <dbReference type="ARBA" id="ARBA00022723"/>
    </source>
</evidence>
<name>K6WEA5_9MICO</name>
<dbReference type="Gene3D" id="2.30.40.10">
    <property type="entry name" value="Urease, subunit C, domain 1"/>
    <property type="match status" value="1"/>
</dbReference>
<evidence type="ECO:0000256" key="4">
    <source>
        <dbReference type="ARBA" id="ARBA00022833"/>
    </source>
</evidence>
<dbReference type="InterPro" id="IPR011059">
    <property type="entry name" value="Metal-dep_hydrolase_composite"/>
</dbReference>
<sequence>MTIYRATVLDTPDDPFTGGVLRSEQDAGIVVGDGQIVARGPWPVVRADYPDEDVIDLRDGLLLPGFVDTHVHFPQVRVIGGLGLPLLDWLDRYALPEEARLADAAKAGEVAREFLAGLVSAGTTSALVFGAHFHDAVDVFCAQAADSGLRIAVGLVVSDRLLRPELLTDPDRAYAESMDLARRWHGRGRLRYAVTPRFALSAGDELMDSCAEVLRDVPGALFTSHVNENPAEIEEVARLTGATSYVDAYDRHDLLGPHSVLAHNVHPTDGELAVLAARGGAVAHCPTSNAALGSGLFPMRRHVAAGVPVALGCDVGAGTGFSLVKEGLQAYFLQRLQPDGLLLTPAHLLWLATAAGARAIGLADEVGDLSVGKRFDAVWLRPLPGDPLAVGLTHAADPPEALAKVFALGTPSDVAAVWVDGRPVGVGGDLPA</sequence>
<keyword evidence="2" id="KW-0479">Metal-binding</keyword>
<feature type="domain" description="Amidohydrolase-related" evidence="5">
    <location>
        <begin position="62"/>
        <end position="424"/>
    </location>
</feature>
<dbReference type="GO" id="GO:0005829">
    <property type="term" value="C:cytosol"/>
    <property type="evidence" value="ECO:0007669"/>
    <property type="project" value="TreeGrafter"/>
</dbReference>
<evidence type="ECO:0000256" key="3">
    <source>
        <dbReference type="ARBA" id="ARBA00022801"/>
    </source>
</evidence>
<dbReference type="PANTHER" id="PTHR11271:SF6">
    <property type="entry name" value="GUANINE DEAMINASE"/>
    <property type="match status" value="1"/>
</dbReference>
<accession>K6WEA5</accession>
<reference evidence="6 7" key="1">
    <citation type="submission" date="2012-08" db="EMBL/GenBank/DDBJ databases">
        <title>Whole genome shotgun sequence of Kineosphaera limosa NBRC 100340.</title>
        <authorList>
            <person name="Yoshida I."/>
            <person name="Isaki S."/>
            <person name="Hosoyama A."/>
            <person name="Tsuchikane K."/>
            <person name="Katsumata H."/>
            <person name="Ando Y."/>
            <person name="Ohji S."/>
            <person name="Hamada M."/>
            <person name="Tamura T."/>
            <person name="Yamazoe A."/>
            <person name="Yamazaki S."/>
            <person name="Fujita N."/>
        </authorList>
    </citation>
    <scope>NUCLEOTIDE SEQUENCE [LARGE SCALE GENOMIC DNA]</scope>
    <source>
        <strain evidence="6 7">NBRC 100340</strain>
    </source>
</reference>
<dbReference type="SUPFAM" id="SSF51556">
    <property type="entry name" value="Metallo-dependent hydrolases"/>
    <property type="match status" value="1"/>
</dbReference>
<dbReference type="InterPro" id="IPR006680">
    <property type="entry name" value="Amidohydro-rel"/>
</dbReference>
<evidence type="ECO:0000256" key="1">
    <source>
        <dbReference type="ARBA" id="ARBA00001947"/>
    </source>
</evidence>
<comment type="caution">
    <text evidence="6">The sequence shown here is derived from an EMBL/GenBank/DDBJ whole genome shotgun (WGS) entry which is preliminary data.</text>
</comment>
<dbReference type="STRING" id="1184609.KILIM_076_00150"/>
<keyword evidence="4" id="KW-0862">Zinc</keyword>
<dbReference type="RefSeq" id="WP_006594162.1">
    <property type="nucleotide sequence ID" value="NZ_BAHD01000076.1"/>
</dbReference>
<dbReference type="EMBL" id="BAHD01000076">
    <property type="protein sequence ID" value="GAB97630.1"/>
    <property type="molecule type" value="Genomic_DNA"/>
</dbReference>
<dbReference type="GO" id="GO:0046098">
    <property type="term" value="P:guanine metabolic process"/>
    <property type="evidence" value="ECO:0007669"/>
    <property type="project" value="TreeGrafter"/>
</dbReference>
<comment type="cofactor">
    <cofactor evidence="1">
        <name>Zn(2+)</name>
        <dbReference type="ChEBI" id="CHEBI:29105"/>
    </cofactor>
</comment>
<proteinExistence type="predicted"/>
<gene>
    <name evidence="6" type="primary">guaD</name>
    <name evidence="6" type="ORF">KILIM_076_00150</name>
</gene>
<evidence type="ECO:0000313" key="6">
    <source>
        <dbReference type="EMBL" id="GAB97630.1"/>
    </source>
</evidence>
<keyword evidence="7" id="KW-1185">Reference proteome</keyword>
<keyword evidence="3" id="KW-0378">Hydrolase</keyword>
<dbReference type="PANTHER" id="PTHR11271">
    <property type="entry name" value="GUANINE DEAMINASE"/>
    <property type="match status" value="1"/>
</dbReference>
<dbReference type="Gene3D" id="3.20.20.140">
    <property type="entry name" value="Metal-dependent hydrolases"/>
    <property type="match status" value="1"/>
</dbReference>
<dbReference type="OrthoDB" id="3189065at2"/>
<dbReference type="SUPFAM" id="SSF51338">
    <property type="entry name" value="Composite domain of metallo-dependent hydrolases"/>
    <property type="match status" value="2"/>
</dbReference>
<dbReference type="Proteomes" id="UP000008366">
    <property type="component" value="Unassembled WGS sequence"/>
</dbReference>
<dbReference type="eggNOG" id="COG0402">
    <property type="taxonomic scope" value="Bacteria"/>
</dbReference>
<dbReference type="InterPro" id="IPR051607">
    <property type="entry name" value="Metallo-dep_hydrolases"/>
</dbReference>
<dbReference type="Pfam" id="PF01979">
    <property type="entry name" value="Amidohydro_1"/>
    <property type="match status" value="1"/>
</dbReference>
<dbReference type="InterPro" id="IPR032466">
    <property type="entry name" value="Metal_Hydrolase"/>
</dbReference>
<dbReference type="AlphaFoldDB" id="K6WEA5"/>
<evidence type="ECO:0000313" key="7">
    <source>
        <dbReference type="Proteomes" id="UP000008366"/>
    </source>
</evidence>
<organism evidence="6 7">
    <name type="scientific">Kineosphaera limosa NBRC 100340</name>
    <dbReference type="NCBI Taxonomy" id="1184609"/>
    <lineage>
        <taxon>Bacteria</taxon>
        <taxon>Bacillati</taxon>
        <taxon>Actinomycetota</taxon>
        <taxon>Actinomycetes</taxon>
        <taxon>Micrococcales</taxon>
        <taxon>Dermatophilaceae</taxon>
        <taxon>Kineosphaera</taxon>
    </lineage>
</organism>
<evidence type="ECO:0000259" key="5">
    <source>
        <dbReference type="Pfam" id="PF01979"/>
    </source>
</evidence>
<dbReference type="NCBIfam" id="NF006679">
    <property type="entry name" value="PRK09228.1"/>
    <property type="match status" value="1"/>
</dbReference>
<dbReference type="GO" id="GO:0008892">
    <property type="term" value="F:guanine deaminase activity"/>
    <property type="evidence" value="ECO:0007669"/>
    <property type="project" value="TreeGrafter"/>
</dbReference>
<protein>
    <submittedName>
        <fullName evidence="6">Guanine deaminase</fullName>
    </submittedName>
</protein>